<comment type="similarity">
    <text evidence="2">Belongs to the peptidase C13 family.</text>
</comment>
<dbReference type="InterPro" id="IPR001096">
    <property type="entry name" value="Peptidase_C13"/>
</dbReference>
<feature type="transmembrane region" description="Helical" evidence="6">
    <location>
        <begin position="21"/>
        <end position="39"/>
    </location>
</feature>
<protein>
    <recommendedName>
        <fullName evidence="8">GPI-anchor transamidase</fullName>
    </recommendedName>
</protein>
<evidence type="ECO:0000256" key="4">
    <source>
        <dbReference type="ARBA" id="ARBA00022729"/>
    </source>
</evidence>
<dbReference type="PRINTS" id="PR00776">
    <property type="entry name" value="HEMOGLOBNASE"/>
</dbReference>
<evidence type="ECO:0000256" key="2">
    <source>
        <dbReference type="ARBA" id="ARBA00009941"/>
    </source>
</evidence>
<dbReference type="GO" id="GO:0003923">
    <property type="term" value="F:GPI-anchor transamidase activity"/>
    <property type="evidence" value="ECO:0007669"/>
    <property type="project" value="InterPro"/>
</dbReference>
<evidence type="ECO:0000313" key="7">
    <source>
        <dbReference type="EMBL" id="ALL41087.1"/>
    </source>
</evidence>
<dbReference type="PANTHER" id="PTHR48067">
    <property type="entry name" value="GPI-ANCHOR TRANSAMIDASE"/>
    <property type="match status" value="1"/>
</dbReference>
<dbReference type="InterPro" id="IPR028361">
    <property type="entry name" value="GPI_transamidase"/>
</dbReference>
<dbReference type="Pfam" id="PF01650">
    <property type="entry name" value="Peptidase_C13"/>
    <property type="match status" value="1"/>
</dbReference>
<dbReference type="UniPathway" id="UPA00196"/>
<dbReference type="FunFam" id="3.40.50.1460:FF:000003">
    <property type="entry name" value="GPI-anchor transamidase"/>
    <property type="match status" value="1"/>
</dbReference>
<dbReference type="PIRSF" id="PIRSF019663">
    <property type="entry name" value="Legumain"/>
    <property type="match status" value="1"/>
</dbReference>
<dbReference type="Gene3D" id="3.40.50.1460">
    <property type="match status" value="1"/>
</dbReference>
<keyword evidence="6" id="KW-0812">Transmembrane</keyword>
<accession>A0A0S1MJM1</accession>
<keyword evidence="4" id="KW-0732">Signal</keyword>
<dbReference type="AlphaFoldDB" id="A0A0S1MJM1"/>
<dbReference type="GO" id="GO:0016255">
    <property type="term" value="P:attachment of GPI anchor to protein"/>
    <property type="evidence" value="ECO:0007669"/>
    <property type="project" value="InterPro"/>
</dbReference>
<dbReference type="GO" id="GO:0042765">
    <property type="term" value="C:GPI-anchor transamidase complex"/>
    <property type="evidence" value="ECO:0007669"/>
    <property type="project" value="InterPro"/>
</dbReference>
<proteinExistence type="evidence at transcript level"/>
<organism evidence="7">
    <name type="scientific">Phakopsora pachyrhizi</name>
    <name type="common">Asian soybean rust disease fungus</name>
    <dbReference type="NCBI Taxonomy" id="170000"/>
    <lineage>
        <taxon>Eukaryota</taxon>
        <taxon>Fungi</taxon>
        <taxon>Dikarya</taxon>
        <taxon>Basidiomycota</taxon>
        <taxon>Pucciniomycotina</taxon>
        <taxon>Pucciniomycetes</taxon>
        <taxon>Pucciniales</taxon>
        <taxon>Phakopsoraceae</taxon>
        <taxon>Phakopsora</taxon>
    </lineage>
</organism>
<evidence type="ECO:0000256" key="6">
    <source>
        <dbReference type="SAM" id="Phobius"/>
    </source>
</evidence>
<dbReference type="EMBL" id="KT246997">
    <property type="protein sequence ID" value="ALL41087.1"/>
    <property type="molecule type" value="mRNA"/>
</dbReference>
<reference evidence="7" key="1">
    <citation type="submission" date="2015-07" db="EMBL/GenBank/DDBJ databases">
        <title>Elucidating the P. pachyrhizi secretome and potential effectors.</title>
        <authorList>
            <person name="de Carvalho M.C.C.G."/>
            <person name="Nascimento L.C."/>
            <person name="Darben L.M."/>
            <person name="Polizel-Podanosqui A.M."/>
            <person name="Lopes-Caitar V.S."/>
            <person name="Rocha C.S."/>
            <person name="Qi M."/>
            <person name="Carazolle M."/>
            <person name="Kuwahara M.K."/>
            <person name="Pereira G.A.G."/>
            <person name="Abdelnoor R.V."/>
            <person name="Whitham S.A."/>
            <person name="Marcelino-Guimaraes F.C."/>
        </authorList>
    </citation>
    <scope>NUCLEOTIDE SEQUENCE</scope>
</reference>
<feature type="active site" description="Nucleophile" evidence="5">
    <location>
        <position position="208"/>
    </location>
</feature>
<dbReference type="PANTHER" id="PTHR48067:SF1">
    <property type="entry name" value="GPI-ANCHOR TRANSAMIDASE"/>
    <property type="match status" value="1"/>
</dbReference>
<name>A0A0S1MJM1_PHAPC</name>
<feature type="active site" evidence="5">
    <location>
        <position position="166"/>
    </location>
</feature>
<dbReference type="OrthoDB" id="192611at2759"/>
<keyword evidence="3" id="KW-0337">GPI-anchor biosynthesis</keyword>
<keyword evidence="6" id="KW-1133">Transmembrane helix</keyword>
<dbReference type="GO" id="GO:0006508">
    <property type="term" value="P:proteolysis"/>
    <property type="evidence" value="ECO:0007669"/>
    <property type="project" value="InterPro"/>
</dbReference>
<evidence type="ECO:0000256" key="5">
    <source>
        <dbReference type="PIRSR" id="PIRSR019663-1"/>
    </source>
</evidence>
<dbReference type="GO" id="GO:0006506">
    <property type="term" value="P:GPI anchor biosynthetic process"/>
    <property type="evidence" value="ECO:0007669"/>
    <property type="project" value="UniProtKB-UniPathway"/>
</dbReference>
<sequence length="400" mass="45595">MRNHHHHSVSSFYQTGRWIDLNILLSVIIILIIISPGRVDGLDHSNNWAVLICTSRFWFNYRHVANTLGMYRSVKRLGIPDSNIILMLADDMACNPRNMFPGTVYSNADRKLDLYGDQIEVDYRGDEVSVENFIRLLTGRVAEGTPRSKRLMTDERSNVLVYMTGHGGEEFLKFQDSEEISAFDLADAFQTMWAKNRYNQLLFMIDTCQANTMLTKFYSPNIIATGSSAKGENSYSHHADSDIGVAVVDRFSHFVLSYLENMNKTSQLTMQDFVNSYSYEECHSTPEARTDLMERPLREILMTDFFGGVSTVEVSDSTLRLKIEEEEKKMDPQFSKWTGRVDWIGSTDRSDGEGQRRGTKDEKVVKKLMGGFGGEEHQRLVAGCLLILFVFASQLFASRL</sequence>
<comment type="pathway">
    <text evidence="1">Glycolipid biosynthesis; glycosylphosphatidylinositol-anchor biosynthesis.</text>
</comment>
<evidence type="ECO:0000256" key="3">
    <source>
        <dbReference type="ARBA" id="ARBA00022502"/>
    </source>
</evidence>
<evidence type="ECO:0008006" key="8">
    <source>
        <dbReference type="Google" id="ProtNLM"/>
    </source>
</evidence>
<dbReference type="PIRSF" id="PIRSF500138">
    <property type="entry name" value="GPI8"/>
    <property type="match status" value="1"/>
</dbReference>
<keyword evidence="6" id="KW-0472">Membrane</keyword>
<evidence type="ECO:0000256" key="1">
    <source>
        <dbReference type="ARBA" id="ARBA00004687"/>
    </source>
</evidence>